<dbReference type="PANTHER" id="PTHR14237">
    <property type="entry name" value="MOLYBDOPTERIN COFACTOR SULFURASE MOSC"/>
    <property type="match status" value="1"/>
</dbReference>
<dbReference type="OrthoDB" id="581532at2"/>
<dbReference type="EMBL" id="CP002199">
    <property type="protein sequence ID" value="ADN17517.1"/>
    <property type="molecule type" value="Genomic_DNA"/>
</dbReference>
<dbReference type="PANTHER" id="PTHR14237:SF19">
    <property type="entry name" value="MITOCHONDRIAL AMIDOXIME REDUCING COMPONENT 1"/>
    <property type="match status" value="1"/>
</dbReference>
<evidence type="ECO:0000259" key="1">
    <source>
        <dbReference type="PROSITE" id="PS51340"/>
    </source>
</evidence>
<dbReference type="InterPro" id="IPR011037">
    <property type="entry name" value="Pyrv_Knase-like_insert_dom_sf"/>
</dbReference>
<organism evidence="2 3">
    <name type="scientific">Gloeothece verrucosa (strain PCC 7822)</name>
    <name type="common">Cyanothece sp. (strain PCC 7822)</name>
    <dbReference type="NCBI Taxonomy" id="497965"/>
    <lineage>
        <taxon>Bacteria</taxon>
        <taxon>Bacillati</taxon>
        <taxon>Cyanobacteriota</taxon>
        <taxon>Cyanophyceae</taxon>
        <taxon>Oscillatoriophycideae</taxon>
        <taxon>Chroococcales</taxon>
        <taxon>Aphanothecaceae</taxon>
        <taxon>Gloeothece</taxon>
        <taxon>Gloeothece verrucosa</taxon>
    </lineage>
</organism>
<sequence length="275" mass="31713">MVISEIFIYPIKSCQGIRVDQAQVTPKGFIWDREFMLVDSNGVFLTQRQHPQLATIKVLFLGNLISLSVKKTSLKPFIFKPSFTGLEIEVDIWGTRTIAIDQGQQVAEWFKTALDLEENCRLVRQSPKYIRLVDQKYAVKENDQVSWADGYPFLLTATASLAELNRKILDFEPQNFEEVPMNRFRPNIVVKTTEPFIENNWKFIQFDEIIFDIVKPCSRCIITTTDQLTGKKNHLQEPLRTLSKFQFAKESMIFGVNMIPRNQGFVSVSSSYKIG</sequence>
<protein>
    <submittedName>
        <fullName evidence="2">MOSC domain containing protein</fullName>
    </submittedName>
</protein>
<geneLocation type="plasmid" evidence="2 3">
    <name>Cy782201</name>
</geneLocation>
<accession>E0UKN7</accession>
<dbReference type="Pfam" id="PF03476">
    <property type="entry name" value="MOSC_N"/>
    <property type="match status" value="1"/>
</dbReference>
<dbReference type="GO" id="GO:0030151">
    <property type="term" value="F:molybdenum ion binding"/>
    <property type="evidence" value="ECO:0007669"/>
    <property type="project" value="InterPro"/>
</dbReference>
<dbReference type="InterPro" id="IPR005303">
    <property type="entry name" value="MOCOS_middle"/>
</dbReference>
<dbReference type="AlphaFoldDB" id="E0UKN7"/>
<dbReference type="InterPro" id="IPR005302">
    <property type="entry name" value="MoCF_Sase_C"/>
</dbReference>
<dbReference type="HOGENOM" id="CLU_028286_0_2_3"/>
<dbReference type="Pfam" id="PF03473">
    <property type="entry name" value="MOSC"/>
    <property type="match status" value="1"/>
</dbReference>
<dbReference type="SUPFAM" id="SSF141673">
    <property type="entry name" value="MOSC N-terminal domain-like"/>
    <property type="match status" value="1"/>
</dbReference>
<proteinExistence type="predicted"/>
<dbReference type="GO" id="GO:0003824">
    <property type="term" value="F:catalytic activity"/>
    <property type="evidence" value="ECO:0007669"/>
    <property type="project" value="InterPro"/>
</dbReference>
<reference evidence="3" key="1">
    <citation type="journal article" date="2011" name="MBio">
        <title>Novel metabolic attributes of the genus Cyanothece, comprising a group of unicellular nitrogen-fixing Cyanobacteria.</title>
        <authorList>
            <person name="Bandyopadhyay A."/>
            <person name="Elvitigala T."/>
            <person name="Welsh E."/>
            <person name="Stockel J."/>
            <person name="Liberton M."/>
            <person name="Min H."/>
            <person name="Sherman L.A."/>
            <person name="Pakrasi H.B."/>
        </authorList>
    </citation>
    <scope>NUCLEOTIDE SEQUENCE [LARGE SCALE GENOMIC DNA]</scope>
    <source>
        <strain evidence="3">PCC 7822</strain>
        <plasmid evidence="3">Cy782201</plasmid>
    </source>
</reference>
<keyword evidence="3" id="KW-1185">Reference proteome</keyword>
<gene>
    <name evidence="2" type="ordered locus">Cyan7822_5652</name>
</gene>
<dbReference type="Proteomes" id="UP000008206">
    <property type="component" value="Plasmid Cy782201"/>
</dbReference>
<evidence type="ECO:0000313" key="3">
    <source>
        <dbReference type="Proteomes" id="UP000008206"/>
    </source>
</evidence>
<keyword evidence="2" id="KW-0614">Plasmid</keyword>
<dbReference type="PROSITE" id="PS51340">
    <property type="entry name" value="MOSC"/>
    <property type="match status" value="1"/>
</dbReference>
<evidence type="ECO:0000313" key="2">
    <source>
        <dbReference type="EMBL" id="ADN17517.1"/>
    </source>
</evidence>
<name>E0UKN7_GLOV7</name>
<dbReference type="GO" id="GO:0030170">
    <property type="term" value="F:pyridoxal phosphate binding"/>
    <property type="evidence" value="ECO:0007669"/>
    <property type="project" value="InterPro"/>
</dbReference>
<feature type="domain" description="MOSC" evidence="1">
    <location>
        <begin position="120"/>
        <end position="275"/>
    </location>
</feature>
<dbReference type="RefSeq" id="WP_013334267.1">
    <property type="nucleotide sequence ID" value="NC_014533.1"/>
</dbReference>
<dbReference type="SUPFAM" id="SSF50800">
    <property type="entry name" value="PK beta-barrel domain-like"/>
    <property type="match status" value="1"/>
</dbReference>
<dbReference type="KEGG" id="cyj:Cyan7822_5652"/>